<dbReference type="GO" id="GO:0009416">
    <property type="term" value="P:response to light stimulus"/>
    <property type="evidence" value="ECO:0007669"/>
    <property type="project" value="TreeGrafter"/>
</dbReference>
<evidence type="ECO:0000313" key="2">
    <source>
        <dbReference type="EMBL" id="KAK1430993.1"/>
    </source>
</evidence>
<dbReference type="GO" id="GO:0045893">
    <property type="term" value="P:positive regulation of DNA-templated transcription"/>
    <property type="evidence" value="ECO:0007669"/>
    <property type="project" value="TreeGrafter"/>
</dbReference>
<feature type="region of interest" description="Disordered" evidence="1">
    <location>
        <begin position="356"/>
        <end position="383"/>
    </location>
</feature>
<evidence type="ECO:0000313" key="3">
    <source>
        <dbReference type="Proteomes" id="UP001229421"/>
    </source>
</evidence>
<evidence type="ECO:0008006" key="4">
    <source>
        <dbReference type="Google" id="ProtNLM"/>
    </source>
</evidence>
<proteinExistence type="predicted"/>
<feature type="compositionally biased region" description="Polar residues" evidence="1">
    <location>
        <begin position="700"/>
        <end position="709"/>
    </location>
</feature>
<reference evidence="2" key="1">
    <citation type="journal article" date="2023" name="bioRxiv">
        <title>Improved chromosome-level genome assembly for marigold (Tagetes erecta).</title>
        <authorList>
            <person name="Jiang F."/>
            <person name="Yuan L."/>
            <person name="Wang S."/>
            <person name="Wang H."/>
            <person name="Xu D."/>
            <person name="Wang A."/>
            <person name="Fan W."/>
        </authorList>
    </citation>
    <scope>NUCLEOTIDE SEQUENCE</scope>
    <source>
        <strain evidence="2">WSJ</strain>
        <tissue evidence="2">Leaf</tissue>
    </source>
</reference>
<feature type="compositionally biased region" description="Basic and acidic residues" evidence="1">
    <location>
        <begin position="357"/>
        <end position="366"/>
    </location>
</feature>
<feature type="compositionally biased region" description="Polar residues" evidence="1">
    <location>
        <begin position="848"/>
        <end position="858"/>
    </location>
</feature>
<feature type="region of interest" description="Disordered" evidence="1">
    <location>
        <begin position="742"/>
        <end position="858"/>
    </location>
</feature>
<sequence>MTMDPTIRLDYALFQLTPTRTRCDLLICGGECKEKLASGLLEPFIAHLKFVKDEVLKGGYSVTLSAPHSASWFTKSTLERFVRFVSTPEVLERFVIIEREMQNIEWSINNNGLSDSQSVYSLDEHLNKSAAFAQKHEEDSLNEEDSKLHLQRVLESRKAVLQREQAMVYARALVVGFETDVLQDLICFADAFGSPRLREACLNFLELCNTKSNDRVWMDEVAAMQACSRSQYSYMEDDLATELRINVQNGNLATKIYNGSVDGISNESHLPQYMHSYHAGPMYHPSYQGYPFPYYQGNLPWPANTEDSRSRTRRSRKKRSQELTQDGNSDSSDSGGYKRSSAKKVIIKNINYINSSRNEESEHESEADQSVDNTVEEKHEGQKVKQQWDIFQNLLLMDVDDKESEEEHVSHKFDDQNIIPSGNEPEFTTISSTIGKHEETDWYLRSQPDKETQDRTRDIFEDRIKVVESTKDVLDKYPLTVEPQSLNGYSDSQLKTHDSLMFPESNLTRKTVEAPHVNEPNDLHMVLDRGTTDQQDVPAWTPEMELDSSNNKIVKMDSPEVNKSKIKASVEKKGSTVEAKSKALVESRRKPPAETKTPILKGRSAKEEERRKKMEELLTQRQRRIAERSATASTAKTAKNNNPKRHPTTKNDKPKAQQAAKNNKPKVEEITKNDKPKAQQTAKNFRPKAQQITKNEKPKAQQTPTNNTPKVPLASRDMKSSKKTVIRSSTIDRLSAARVVNPKVLPTESKSGNKPVKAPAKRNGEPKPVYKPTKVTIKENKVLKPDKVKPLDKNTVSKNTYGPKKKPADQNKSKQLPKASEIKKTGNGVSHTGLSTPASVVPHKDITLSDSKGGSTTKAVNSVSFKLNEDINGGKRNCIAKMNHQIPAVEILTSVAAKASPEKSNSRKKWSSLETPSKALSTFKKLLSFGKRS</sequence>
<name>A0AAD8KXV9_TARER</name>
<dbReference type="AlphaFoldDB" id="A0AAD8KXV9"/>
<gene>
    <name evidence="2" type="ORF">QVD17_14171</name>
</gene>
<keyword evidence="3" id="KW-1185">Reference proteome</keyword>
<feature type="compositionally biased region" description="Low complexity" evidence="1">
    <location>
        <begin position="326"/>
        <end position="335"/>
    </location>
</feature>
<dbReference type="PANTHER" id="PTHR31008">
    <property type="entry name" value="COP1-INTERACTING PROTEIN-RELATED"/>
    <property type="match status" value="1"/>
</dbReference>
<protein>
    <recommendedName>
        <fullName evidence="4">COP1-interacting protein 7</fullName>
    </recommendedName>
</protein>
<feature type="compositionally biased region" description="Basic and acidic residues" evidence="1">
    <location>
        <begin position="776"/>
        <end position="792"/>
    </location>
</feature>
<feature type="compositionally biased region" description="Polar residues" evidence="1">
    <location>
        <begin position="827"/>
        <end position="838"/>
    </location>
</feature>
<feature type="compositionally biased region" description="Low complexity" evidence="1">
    <location>
        <begin position="629"/>
        <end position="641"/>
    </location>
</feature>
<evidence type="ECO:0000256" key="1">
    <source>
        <dbReference type="SAM" id="MobiDB-lite"/>
    </source>
</evidence>
<feature type="compositionally biased region" description="Basic and acidic residues" evidence="1">
    <location>
        <begin position="554"/>
        <end position="593"/>
    </location>
</feature>
<feature type="compositionally biased region" description="Basic and acidic residues" evidence="1">
    <location>
        <begin position="665"/>
        <end position="677"/>
    </location>
</feature>
<dbReference type="EMBL" id="JAUHHV010000003">
    <property type="protein sequence ID" value="KAK1430993.1"/>
    <property type="molecule type" value="Genomic_DNA"/>
</dbReference>
<dbReference type="Proteomes" id="UP001229421">
    <property type="component" value="Unassembled WGS sequence"/>
</dbReference>
<comment type="caution">
    <text evidence="2">The sequence shown here is derived from an EMBL/GenBank/DDBJ whole genome shotgun (WGS) entry which is preliminary data.</text>
</comment>
<feature type="region of interest" description="Disordered" evidence="1">
    <location>
        <begin position="302"/>
        <end position="340"/>
    </location>
</feature>
<feature type="compositionally biased region" description="Basic and acidic residues" evidence="1">
    <location>
        <begin position="604"/>
        <end position="618"/>
    </location>
</feature>
<dbReference type="PANTHER" id="PTHR31008:SF4">
    <property type="entry name" value="COP1-INTERACTING PROTEIN 7"/>
    <property type="match status" value="1"/>
</dbReference>
<accession>A0AAD8KXV9</accession>
<organism evidence="2 3">
    <name type="scientific">Tagetes erecta</name>
    <name type="common">African marigold</name>
    <dbReference type="NCBI Taxonomy" id="13708"/>
    <lineage>
        <taxon>Eukaryota</taxon>
        <taxon>Viridiplantae</taxon>
        <taxon>Streptophyta</taxon>
        <taxon>Embryophyta</taxon>
        <taxon>Tracheophyta</taxon>
        <taxon>Spermatophyta</taxon>
        <taxon>Magnoliopsida</taxon>
        <taxon>eudicotyledons</taxon>
        <taxon>Gunneridae</taxon>
        <taxon>Pentapetalae</taxon>
        <taxon>asterids</taxon>
        <taxon>campanulids</taxon>
        <taxon>Asterales</taxon>
        <taxon>Asteraceae</taxon>
        <taxon>Asteroideae</taxon>
        <taxon>Heliantheae alliance</taxon>
        <taxon>Tageteae</taxon>
        <taxon>Tagetes</taxon>
    </lineage>
</organism>
<feature type="region of interest" description="Disordered" evidence="1">
    <location>
        <begin position="548"/>
        <end position="729"/>
    </location>
</feature>